<proteinExistence type="predicted"/>
<dbReference type="PANTHER" id="PTHR48090:SF7">
    <property type="entry name" value="RFBJ PROTEIN"/>
    <property type="match status" value="1"/>
</dbReference>
<keyword evidence="1" id="KW-1133">Transmembrane helix</keyword>
<dbReference type="CDD" id="cd04179">
    <property type="entry name" value="DPM_DPG-synthase_like"/>
    <property type="match status" value="2"/>
</dbReference>
<dbReference type="InterPro" id="IPR001173">
    <property type="entry name" value="Glyco_trans_2-like"/>
</dbReference>
<reference evidence="3 4" key="1">
    <citation type="submission" date="2014-07" db="EMBL/GenBank/DDBJ databases">
        <title>Methanogenic archaea and the global carbon cycle.</title>
        <authorList>
            <person name="Henriksen J.R."/>
            <person name="Luke J."/>
            <person name="Reinhart S."/>
            <person name="Benedict M.N."/>
            <person name="Youngblut N.D."/>
            <person name="Metcalf M.E."/>
            <person name="Whitaker R.J."/>
            <person name="Metcalf W.W."/>
        </authorList>
    </citation>
    <scope>NUCLEOTIDE SEQUENCE [LARGE SCALE GENOMIC DNA]</scope>
    <source>
        <strain evidence="3 4">HI350</strain>
    </source>
</reference>
<evidence type="ECO:0000256" key="1">
    <source>
        <dbReference type="SAM" id="Phobius"/>
    </source>
</evidence>
<dbReference type="Gene3D" id="3.90.550.10">
    <property type="entry name" value="Spore Coat Polysaccharide Biosynthesis Protein SpsA, Chain A"/>
    <property type="match status" value="2"/>
</dbReference>
<dbReference type="Pfam" id="PF00535">
    <property type="entry name" value="Glycos_transf_2"/>
    <property type="match status" value="2"/>
</dbReference>
<dbReference type="Proteomes" id="UP000033092">
    <property type="component" value="Chromosome"/>
</dbReference>
<dbReference type="PATRIC" id="fig|1434119.4.peg.4811"/>
<dbReference type="InterPro" id="IPR029044">
    <property type="entry name" value="Nucleotide-diphossugar_trans"/>
</dbReference>
<keyword evidence="1" id="KW-0812">Transmembrane</keyword>
<dbReference type="KEGG" id="msz:MSSIH_3706"/>
<feature type="domain" description="Glycosyltransferase 2-like" evidence="2">
    <location>
        <begin position="222"/>
        <end position="384"/>
    </location>
</feature>
<gene>
    <name evidence="3" type="ORF">MSSIH_3706</name>
</gene>
<dbReference type="InterPro" id="IPR050256">
    <property type="entry name" value="Glycosyltransferase_2"/>
</dbReference>
<dbReference type="GeneID" id="41607898"/>
<sequence length="530" mass="59969">MNNELIIGKSVQPITKKEENPNVRVPSLRNITVVLPAYNEEVSIGSVVLQAKKFADRVVVVDNASSDNTVDVAKLAGAEIIRNTKHKGFDFPIQIGIEHATDSEAFLFMDISICHEPKLIPKMLEPIQKDDFDMVIGTCFSKSNRLQENVSFLNKKQMESGPVGFFVFSKKCFDILLSSPNIYISSVGTILSFAENNNLKAKHLNLEEEHTFSLFKMYKIGVVVPAYNEEVLLGETIKGIPEYVSRIYIVDDCSSDRTPEVVKSLKDSRVVSLRHEVNMGAGKSVIDGYKMALADKMDIVVVMDGDNQMDPSQMPRLLMPIIEGKADYTKGNRLITREAREGMSAWRFFGNTLLSLLTKIGSGYWDLMDPQNGYAAASRKALETIDLDSVYTYYGYVNDILIKLNAYGMRVTDVVIPARYKNEKSSINYRRYIMKVAPMLFNGFLWRLKTKYVLLSFHPLVFFYVASMALLPAGLIFDFWILVQKLMHNPVSQNYPLLGVFMTLMGAQLLFFAMFFDMQSDISKKLDRSF</sequence>
<dbReference type="HOGENOM" id="CLU_038541_0_0_2"/>
<dbReference type="RefSeq" id="WP_148706077.1">
    <property type="nucleotide sequence ID" value="NZ_CP009507.1"/>
</dbReference>
<evidence type="ECO:0000259" key="2">
    <source>
        <dbReference type="Pfam" id="PF00535"/>
    </source>
</evidence>
<keyword evidence="1" id="KW-0472">Membrane</keyword>
<dbReference type="AlphaFoldDB" id="A0A0E3LBU8"/>
<dbReference type="FunFam" id="3.90.550.10:FF:000123">
    <property type="entry name" value="Cell wall biosynthesis glycosyltransferase"/>
    <property type="match status" value="1"/>
</dbReference>
<dbReference type="GO" id="GO:0016740">
    <property type="term" value="F:transferase activity"/>
    <property type="evidence" value="ECO:0007669"/>
    <property type="project" value="UniProtKB-KW"/>
</dbReference>
<protein>
    <submittedName>
        <fullName evidence="3">Glycosyltransferase</fullName>
    </submittedName>
</protein>
<organism evidence="3 4">
    <name type="scientific">Methanosarcina siciliae HI350</name>
    <dbReference type="NCBI Taxonomy" id="1434119"/>
    <lineage>
        <taxon>Archaea</taxon>
        <taxon>Methanobacteriati</taxon>
        <taxon>Methanobacteriota</taxon>
        <taxon>Stenosarchaea group</taxon>
        <taxon>Methanomicrobia</taxon>
        <taxon>Methanosarcinales</taxon>
        <taxon>Methanosarcinaceae</taxon>
        <taxon>Methanosarcina</taxon>
    </lineage>
</organism>
<name>A0A0E3LBU8_9EURY</name>
<dbReference type="SUPFAM" id="SSF53448">
    <property type="entry name" value="Nucleotide-diphospho-sugar transferases"/>
    <property type="match status" value="2"/>
</dbReference>
<feature type="transmembrane region" description="Helical" evidence="1">
    <location>
        <begin position="495"/>
        <end position="516"/>
    </location>
</feature>
<feature type="transmembrane region" description="Helical" evidence="1">
    <location>
        <begin position="460"/>
        <end position="483"/>
    </location>
</feature>
<keyword evidence="3" id="KW-0808">Transferase</keyword>
<accession>A0A0E3LBU8</accession>
<dbReference type="EMBL" id="CP009507">
    <property type="protein sequence ID" value="AKB34396.1"/>
    <property type="molecule type" value="Genomic_DNA"/>
</dbReference>
<evidence type="ECO:0000313" key="4">
    <source>
        <dbReference type="Proteomes" id="UP000033092"/>
    </source>
</evidence>
<evidence type="ECO:0000313" key="3">
    <source>
        <dbReference type="EMBL" id="AKB34396.1"/>
    </source>
</evidence>
<feature type="domain" description="Glycosyltransferase 2-like" evidence="2">
    <location>
        <begin position="32"/>
        <end position="146"/>
    </location>
</feature>
<dbReference type="PANTHER" id="PTHR48090">
    <property type="entry name" value="UNDECAPRENYL-PHOSPHATE 4-DEOXY-4-FORMAMIDO-L-ARABINOSE TRANSFERASE-RELATED"/>
    <property type="match status" value="1"/>
</dbReference>